<feature type="domain" description="Fibronectin type III-like" evidence="3">
    <location>
        <begin position="29"/>
        <end position="78"/>
    </location>
</feature>
<dbReference type="Proteomes" id="UP001596023">
    <property type="component" value="Unassembled WGS sequence"/>
</dbReference>
<dbReference type="EMBL" id="JBHSGN010000007">
    <property type="protein sequence ID" value="MFC4672283.1"/>
    <property type="molecule type" value="Genomic_DNA"/>
</dbReference>
<protein>
    <submittedName>
        <fullName evidence="4">Fibronectin type III-like domain-contianing protein</fullName>
    </submittedName>
</protein>
<dbReference type="RefSeq" id="WP_379993463.1">
    <property type="nucleotide sequence ID" value="NZ_JBHSGN010000007.1"/>
</dbReference>
<proteinExistence type="inferred from homology"/>
<dbReference type="PANTHER" id="PTHR42715">
    <property type="entry name" value="BETA-GLUCOSIDASE"/>
    <property type="match status" value="1"/>
</dbReference>
<dbReference type="SMART" id="SM01217">
    <property type="entry name" value="Fn3_like"/>
    <property type="match status" value="1"/>
</dbReference>
<evidence type="ECO:0000256" key="2">
    <source>
        <dbReference type="ARBA" id="ARBA00022801"/>
    </source>
</evidence>
<gene>
    <name evidence="4" type="ORF">ACFO6W_01105</name>
</gene>
<name>A0ABV9KQN9_9BACT</name>
<dbReference type="InterPro" id="IPR050288">
    <property type="entry name" value="Cellulose_deg_GH3"/>
</dbReference>
<evidence type="ECO:0000313" key="4">
    <source>
        <dbReference type="EMBL" id="MFC4672283.1"/>
    </source>
</evidence>
<keyword evidence="5" id="KW-1185">Reference proteome</keyword>
<evidence type="ECO:0000259" key="3">
    <source>
        <dbReference type="SMART" id="SM01217"/>
    </source>
</evidence>
<dbReference type="InterPro" id="IPR013783">
    <property type="entry name" value="Ig-like_fold"/>
</dbReference>
<sequence length="78" mass="8978">MQVSKKKLGKEDIQVSVNITNTGKRRGKEVVQFYINDKISTVTTPVMVLKRFEKIDLNLGESKRVSFNLSYKDLSLWS</sequence>
<dbReference type="Gene3D" id="2.60.40.10">
    <property type="entry name" value="Immunoglobulins"/>
    <property type="match status" value="1"/>
</dbReference>
<keyword evidence="2" id="KW-0378">Hydrolase</keyword>
<dbReference type="Pfam" id="PF14310">
    <property type="entry name" value="Fn3-like"/>
    <property type="match status" value="1"/>
</dbReference>
<evidence type="ECO:0000313" key="5">
    <source>
        <dbReference type="Proteomes" id="UP001596023"/>
    </source>
</evidence>
<comment type="similarity">
    <text evidence="1">Belongs to the glycosyl hydrolase 3 family.</text>
</comment>
<dbReference type="PANTHER" id="PTHR42715:SF10">
    <property type="entry name" value="BETA-GLUCOSIDASE"/>
    <property type="match status" value="1"/>
</dbReference>
<accession>A0ABV9KQN9</accession>
<reference evidence="5" key="1">
    <citation type="journal article" date="2019" name="Int. J. Syst. Evol. Microbiol.">
        <title>The Global Catalogue of Microorganisms (GCM) 10K type strain sequencing project: providing services to taxonomists for standard genome sequencing and annotation.</title>
        <authorList>
            <consortium name="The Broad Institute Genomics Platform"/>
            <consortium name="The Broad Institute Genome Sequencing Center for Infectious Disease"/>
            <person name="Wu L."/>
            <person name="Ma J."/>
        </authorList>
    </citation>
    <scope>NUCLEOTIDE SEQUENCE [LARGE SCALE GENOMIC DNA]</scope>
    <source>
        <strain evidence="5">CCUG 66188</strain>
    </source>
</reference>
<evidence type="ECO:0000256" key="1">
    <source>
        <dbReference type="ARBA" id="ARBA00005336"/>
    </source>
</evidence>
<comment type="caution">
    <text evidence="4">The sequence shown here is derived from an EMBL/GenBank/DDBJ whole genome shotgun (WGS) entry which is preliminary data.</text>
</comment>
<dbReference type="InterPro" id="IPR026891">
    <property type="entry name" value="Fn3-like"/>
</dbReference>
<organism evidence="4 5">
    <name type="scientific">Dysgonomonas termitidis</name>
    <dbReference type="NCBI Taxonomy" id="1516126"/>
    <lineage>
        <taxon>Bacteria</taxon>
        <taxon>Pseudomonadati</taxon>
        <taxon>Bacteroidota</taxon>
        <taxon>Bacteroidia</taxon>
        <taxon>Bacteroidales</taxon>
        <taxon>Dysgonomonadaceae</taxon>
        <taxon>Dysgonomonas</taxon>
    </lineage>
</organism>